<sequence length="495" mass="51867">MGVLRHHVAGQEFGSTERTGTIFNPATGAVVGEVAYASAADANAVIAAAKAALPAWAETGLIKRADVFFRMRQLLVERQDELAAIVTREHGKVLADAKGEISRGIENIEFAAGLVHLLKGEFSQQVSRGVDVHSVKQPVGVVACITPFNFPVMVPLWMTASAIACGNTVVLKPSEKDPGAADFLVRLFEDAGLPAGVLNVLHGDKVAVDALLESPDVAAISFVGSTPVARSIYQRGTAAGKRVQALGGAKNHMVVMPDADLDGAADAAVSAAYGAAGERCMAISVLVAVGDTTADALVAKVAERMAKLVIGDGTDPASEMGPLITREHRDRVASYVTGAAAEGATVVVDGTAQEFEGDGFFIGVSLVDNVKPGMRVYEDEIFGPVLSVVRVGTYDEAVALINANSFANGTAIFTRDGGTARRFEVDAEVGMVGVNVPLPVPVGAYSFGGWRNSLFGDSHIYGPESVHFYTRSKVVTTRWPHPSESQIDLGFPSNH</sequence>
<dbReference type="AlphaFoldDB" id="A0A7Y9ZC00"/>
<dbReference type="InterPro" id="IPR016160">
    <property type="entry name" value="Ald_DH_CS_CYS"/>
</dbReference>
<dbReference type="OrthoDB" id="6882680at2"/>
<evidence type="ECO:0000256" key="3">
    <source>
        <dbReference type="ARBA" id="ARBA00023027"/>
    </source>
</evidence>
<dbReference type="InterPro" id="IPR016161">
    <property type="entry name" value="Ald_DH/histidinol_DH"/>
</dbReference>
<keyword evidence="6" id="KW-1185">Reference proteome</keyword>
<dbReference type="EMBL" id="JACBZO010000001">
    <property type="protein sequence ID" value="NYI42065.1"/>
    <property type="molecule type" value="Genomic_DNA"/>
</dbReference>
<dbReference type="PROSITE" id="PS00070">
    <property type="entry name" value="ALDEHYDE_DEHYDR_CYS"/>
    <property type="match status" value="1"/>
</dbReference>
<dbReference type="PANTHER" id="PTHR43866">
    <property type="entry name" value="MALONATE-SEMIALDEHYDE DEHYDROGENASE"/>
    <property type="match status" value="1"/>
</dbReference>
<dbReference type="NCBIfam" id="TIGR01722">
    <property type="entry name" value="MMSDH"/>
    <property type="match status" value="1"/>
</dbReference>
<evidence type="ECO:0000259" key="4">
    <source>
        <dbReference type="Pfam" id="PF00171"/>
    </source>
</evidence>
<evidence type="ECO:0000256" key="2">
    <source>
        <dbReference type="ARBA" id="ARBA00023002"/>
    </source>
</evidence>
<reference evidence="5 6" key="1">
    <citation type="submission" date="2020-07" db="EMBL/GenBank/DDBJ databases">
        <title>Sequencing the genomes of 1000 actinobacteria strains.</title>
        <authorList>
            <person name="Klenk H.-P."/>
        </authorList>
    </citation>
    <scope>NUCLEOTIDE SEQUENCE [LARGE SCALE GENOMIC DNA]</scope>
    <source>
        <strain evidence="5 6">DSM 19970</strain>
    </source>
</reference>
<dbReference type="InterPro" id="IPR016162">
    <property type="entry name" value="Ald_DH_N"/>
</dbReference>
<dbReference type="InterPro" id="IPR016163">
    <property type="entry name" value="Ald_DH_C"/>
</dbReference>
<dbReference type="GO" id="GO:0006210">
    <property type="term" value="P:thymine catabolic process"/>
    <property type="evidence" value="ECO:0007669"/>
    <property type="project" value="TreeGrafter"/>
</dbReference>
<dbReference type="InterPro" id="IPR015590">
    <property type="entry name" value="Aldehyde_DH_dom"/>
</dbReference>
<feature type="domain" description="Aldehyde dehydrogenase" evidence="4">
    <location>
        <begin position="18"/>
        <end position="475"/>
    </location>
</feature>
<dbReference type="FunFam" id="3.40.309.10:FF:000002">
    <property type="entry name" value="Methylmalonate-semialdehyde dehydrogenase (Acylating)"/>
    <property type="match status" value="1"/>
</dbReference>
<evidence type="ECO:0000313" key="5">
    <source>
        <dbReference type="EMBL" id="NYI42065.1"/>
    </source>
</evidence>
<keyword evidence="3" id="KW-0520">NAD</keyword>
<dbReference type="GO" id="GO:0004491">
    <property type="term" value="F:methylmalonate-semialdehyde dehydrogenase (acylating, NAD) activity"/>
    <property type="evidence" value="ECO:0007669"/>
    <property type="project" value="UniProtKB-EC"/>
</dbReference>
<dbReference type="Pfam" id="PF00171">
    <property type="entry name" value="Aldedh"/>
    <property type="match status" value="1"/>
</dbReference>
<name>A0A7Y9ZC00_9MICO</name>
<dbReference type="EC" id="1.2.1.27" evidence="1"/>
<dbReference type="InterPro" id="IPR010061">
    <property type="entry name" value="MeMal-semiAld_DH"/>
</dbReference>
<comment type="caution">
    <text evidence="5">The sequence shown here is derived from an EMBL/GenBank/DDBJ whole genome shotgun (WGS) entry which is preliminary data.</text>
</comment>
<dbReference type="Proteomes" id="UP000547973">
    <property type="component" value="Unassembled WGS sequence"/>
</dbReference>
<gene>
    <name evidence="5" type="ORF">BKA03_002184</name>
</gene>
<evidence type="ECO:0000313" key="6">
    <source>
        <dbReference type="Proteomes" id="UP000547973"/>
    </source>
</evidence>
<dbReference type="SUPFAM" id="SSF53720">
    <property type="entry name" value="ALDH-like"/>
    <property type="match status" value="1"/>
</dbReference>
<organism evidence="5 6">
    <name type="scientific">Demequina lutea</name>
    <dbReference type="NCBI Taxonomy" id="431489"/>
    <lineage>
        <taxon>Bacteria</taxon>
        <taxon>Bacillati</taxon>
        <taxon>Actinomycetota</taxon>
        <taxon>Actinomycetes</taxon>
        <taxon>Micrococcales</taxon>
        <taxon>Demequinaceae</taxon>
        <taxon>Demequina</taxon>
    </lineage>
</organism>
<accession>A0A7Y9ZC00</accession>
<evidence type="ECO:0000256" key="1">
    <source>
        <dbReference type="ARBA" id="ARBA00013048"/>
    </source>
</evidence>
<proteinExistence type="predicted"/>
<protein>
    <recommendedName>
        <fullName evidence="1">methylmalonate-semialdehyde dehydrogenase (CoA acylating)</fullName>
        <ecNumber evidence="1">1.2.1.27</ecNumber>
    </recommendedName>
</protein>
<dbReference type="CDD" id="cd07085">
    <property type="entry name" value="ALDH_F6_MMSDH"/>
    <property type="match status" value="1"/>
</dbReference>
<dbReference type="GO" id="GO:0006574">
    <property type="term" value="P:L-valine catabolic process"/>
    <property type="evidence" value="ECO:0007669"/>
    <property type="project" value="TreeGrafter"/>
</dbReference>
<dbReference type="RefSeq" id="WP_062076177.1">
    <property type="nucleotide sequence ID" value="NZ_BBRC01000019.1"/>
</dbReference>
<dbReference type="Gene3D" id="3.40.605.10">
    <property type="entry name" value="Aldehyde Dehydrogenase, Chain A, domain 1"/>
    <property type="match status" value="1"/>
</dbReference>
<dbReference type="Gene3D" id="3.40.309.10">
    <property type="entry name" value="Aldehyde Dehydrogenase, Chain A, domain 2"/>
    <property type="match status" value="1"/>
</dbReference>
<dbReference type="PANTHER" id="PTHR43866:SF4">
    <property type="entry name" value="MALONATE-SEMIALDEHYDE DEHYDROGENASE"/>
    <property type="match status" value="1"/>
</dbReference>
<keyword evidence="2 5" id="KW-0560">Oxidoreductase</keyword>
<dbReference type="FunFam" id="3.40.605.10:FF:000003">
    <property type="entry name" value="Methylmalonate-semialdehyde dehydrogenase [acylating]"/>
    <property type="match status" value="1"/>
</dbReference>